<sequence length="79" mass="8923">MAPPVVVFGKDDIRVKTALSNNRTGETDAETGDGCRQFQLTQFQCQLLEDGQYICFPFKRVFQECQGVRTEVTNVDSNM</sequence>
<reference evidence="1 2" key="1">
    <citation type="journal article" date="2011" name="Proc. Natl. Acad. Sci. U.S.A.">
        <title>Evolutionary erosion of yeast sex chromosomes by mating-type switching accidents.</title>
        <authorList>
            <person name="Gordon J.L."/>
            <person name="Armisen D."/>
            <person name="Proux-Wera E."/>
            <person name="Oheigeartaigh S.S."/>
            <person name="Byrne K.P."/>
            <person name="Wolfe K.H."/>
        </authorList>
    </citation>
    <scope>NUCLEOTIDE SEQUENCE [LARGE SCALE GENOMIC DNA]</scope>
    <source>
        <strain evidence="2">ATCC 76901 / BCRC 22586 / CBS 4309 / NBRC 1992 / NRRL Y-12630</strain>
    </source>
</reference>
<name>G0VG85_NAUCA</name>
<dbReference type="Pfam" id="PF11093">
    <property type="entry name" value="Mitochondr_Som1"/>
    <property type="match status" value="1"/>
</dbReference>
<proteinExistence type="predicted"/>
<dbReference type="GeneID" id="96904154"/>
<dbReference type="GO" id="GO:0042720">
    <property type="term" value="C:mitochondrial inner membrane peptidase complex"/>
    <property type="evidence" value="ECO:0007669"/>
    <property type="project" value="InterPro"/>
</dbReference>
<reference key="2">
    <citation type="submission" date="2011-08" db="EMBL/GenBank/DDBJ databases">
        <title>Genome sequence of Naumovozyma castellii.</title>
        <authorList>
            <person name="Gordon J.L."/>
            <person name="Armisen D."/>
            <person name="Proux-Wera E."/>
            <person name="OhEigeartaigh S.S."/>
            <person name="Byrne K.P."/>
            <person name="Wolfe K.H."/>
        </authorList>
    </citation>
    <scope>NUCLEOTIDE SEQUENCE</scope>
    <source>
        <strain>Type strain:CBS 4309</strain>
    </source>
</reference>
<accession>G0VG85</accession>
<dbReference type="EMBL" id="HE576757">
    <property type="protein sequence ID" value="CCC70505.1"/>
    <property type="molecule type" value="Genomic_DNA"/>
</dbReference>
<dbReference type="FunCoup" id="G0VG85">
    <property type="interactions" value="37"/>
</dbReference>
<protein>
    <submittedName>
        <fullName evidence="1">Uncharacterized protein</fullName>
    </submittedName>
</protein>
<dbReference type="OMA" id="SITQYEC"/>
<organism evidence="1 2">
    <name type="scientific">Naumovozyma castellii</name>
    <name type="common">Yeast</name>
    <name type="synonym">Saccharomyces castellii</name>
    <dbReference type="NCBI Taxonomy" id="27288"/>
    <lineage>
        <taxon>Eukaryota</taxon>
        <taxon>Fungi</taxon>
        <taxon>Dikarya</taxon>
        <taxon>Ascomycota</taxon>
        <taxon>Saccharomycotina</taxon>
        <taxon>Saccharomycetes</taxon>
        <taxon>Saccharomycetales</taxon>
        <taxon>Saccharomycetaceae</taxon>
        <taxon>Naumovozyma</taxon>
    </lineage>
</organism>
<dbReference type="OrthoDB" id="3983163at2759"/>
<dbReference type="RefSeq" id="XP_003676861.1">
    <property type="nucleotide sequence ID" value="XM_003676813.1"/>
</dbReference>
<evidence type="ECO:0000313" key="2">
    <source>
        <dbReference type="Proteomes" id="UP000001640"/>
    </source>
</evidence>
<dbReference type="HOGENOM" id="CLU_160156_0_0_1"/>
<evidence type="ECO:0000313" key="1">
    <source>
        <dbReference type="EMBL" id="CCC70505.1"/>
    </source>
</evidence>
<keyword evidence="2" id="KW-1185">Reference proteome</keyword>
<dbReference type="Proteomes" id="UP000001640">
    <property type="component" value="Chromosome 6"/>
</dbReference>
<gene>
    <name evidence="1" type="primary">NCAS0F00210</name>
    <name evidence="1" type="ordered locus">NCAS_0F00210</name>
</gene>
<dbReference type="InParanoid" id="G0VG85"/>
<dbReference type="KEGG" id="ncs:NCAS_0F00210"/>
<dbReference type="InterPro" id="IPR024645">
    <property type="entry name" value="Mitochondr_Som1"/>
</dbReference>
<dbReference type="AlphaFoldDB" id="G0VG85"/>